<feature type="compositionally biased region" description="Basic residues" evidence="1">
    <location>
        <begin position="709"/>
        <end position="718"/>
    </location>
</feature>
<feature type="region of interest" description="Disordered" evidence="1">
    <location>
        <begin position="1"/>
        <end position="24"/>
    </location>
</feature>
<dbReference type="RefSeq" id="XP_052121445.1">
    <property type="nucleotide sequence ID" value="XM_052265485.1"/>
</dbReference>
<feature type="compositionally biased region" description="Basic and acidic residues" evidence="1">
    <location>
        <begin position="642"/>
        <end position="656"/>
    </location>
</feature>
<feature type="compositionally biased region" description="Basic and acidic residues" evidence="1">
    <location>
        <begin position="1045"/>
        <end position="1054"/>
    </location>
</feature>
<dbReference type="PROSITE" id="PS52052">
    <property type="entry name" value="PEHE"/>
    <property type="match status" value="1"/>
</dbReference>
<organism evidence="3 5">
    <name type="scientific">Frankliniella occidentalis</name>
    <name type="common">Western flower thrips</name>
    <name type="synonym">Euthrips occidentalis</name>
    <dbReference type="NCBI Taxonomy" id="133901"/>
    <lineage>
        <taxon>Eukaryota</taxon>
        <taxon>Metazoa</taxon>
        <taxon>Ecdysozoa</taxon>
        <taxon>Arthropoda</taxon>
        <taxon>Hexapoda</taxon>
        <taxon>Insecta</taxon>
        <taxon>Pterygota</taxon>
        <taxon>Neoptera</taxon>
        <taxon>Paraneoptera</taxon>
        <taxon>Thysanoptera</taxon>
        <taxon>Terebrantia</taxon>
        <taxon>Thripoidea</taxon>
        <taxon>Thripidae</taxon>
        <taxon>Frankliniella</taxon>
    </lineage>
</organism>
<dbReference type="CTD" id="25936"/>
<evidence type="ECO:0000259" key="2">
    <source>
        <dbReference type="PROSITE" id="PS52052"/>
    </source>
</evidence>
<feature type="compositionally biased region" description="Low complexity" evidence="1">
    <location>
        <begin position="103"/>
        <end position="120"/>
    </location>
</feature>
<keyword evidence="3" id="KW-1185">Reference proteome</keyword>
<dbReference type="RefSeq" id="XP_026288272.1">
    <property type="nucleotide sequence ID" value="XM_026432487.2"/>
</dbReference>
<feature type="region of interest" description="Disordered" evidence="1">
    <location>
        <begin position="811"/>
        <end position="835"/>
    </location>
</feature>
<evidence type="ECO:0000313" key="4">
    <source>
        <dbReference type="RefSeq" id="XP_026288271.1"/>
    </source>
</evidence>
<evidence type="ECO:0000313" key="3">
    <source>
        <dbReference type="Proteomes" id="UP000504606"/>
    </source>
</evidence>
<dbReference type="SMART" id="SM01300">
    <property type="entry name" value="PEHE"/>
    <property type="match status" value="1"/>
</dbReference>
<evidence type="ECO:0000256" key="1">
    <source>
        <dbReference type="SAM" id="MobiDB-lite"/>
    </source>
</evidence>
<gene>
    <name evidence="4 5 6 7" type="primary">LOC113213421</name>
</gene>
<name>A0A6J1T5R3_FRAOC</name>
<dbReference type="InterPro" id="IPR026180">
    <property type="entry name" value="NSL1"/>
</dbReference>
<dbReference type="InterPro" id="IPR029332">
    <property type="entry name" value="PEHE_dom"/>
</dbReference>
<dbReference type="Proteomes" id="UP000504606">
    <property type="component" value="Unplaced"/>
</dbReference>
<dbReference type="PANTHER" id="PTHR22443:SF18">
    <property type="entry name" value="NON-SPECIFIC LETHAL 1, ISOFORM M"/>
    <property type="match status" value="1"/>
</dbReference>
<evidence type="ECO:0000313" key="5">
    <source>
        <dbReference type="RefSeq" id="XP_026288272.1"/>
    </source>
</evidence>
<feature type="compositionally biased region" description="Polar residues" evidence="1">
    <location>
        <begin position="994"/>
        <end position="1003"/>
    </location>
</feature>
<dbReference type="RefSeq" id="XP_026288273.1">
    <property type="nucleotide sequence ID" value="XM_026432488.2"/>
</dbReference>
<feature type="compositionally biased region" description="Basic residues" evidence="1">
    <location>
        <begin position="688"/>
        <end position="700"/>
    </location>
</feature>
<dbReference type="AlphaFoldDB" id="A0A6J1T5R3"/>
<feature type="region of interest" description="Disordered" evidence="1">
    <location>
        <begin position="682"/>
        <end position="757"/>
    </location>
</feature>
<sequence length="1054" mass="117478">MAPALTEPGQTQNFKLLSSHSSPASPTAAVRAVSDEIFFCDVARHLKSDNILNGDSVCINGTKLKASLGNLKPNRPRIVIPAESCVAPCLDVVSDCKGVNGDSSLMMNSDSSNQDQSNNMGLQKSHPGMAPTLEAGSFLKESFLPPEVDQLFKNLGAAINSSDIGPNMDELLQVFKSMESTVEDGTLDEALSAAQQVENVESDGLFPIPDGADLTTAFNFERDIFNEVEDINMCVDSQVHIPDAVDADTTLQPAKECNANERIEEARKKQFQSERRCEFLLRRLRKLQAKSMGRHASEEVNGLMQETQRLMVEAQTQAQSEEVSRDRRLPRTISQMLRQFEESAHSAANGRVPQHRYFGSGSSDRTATVPSGQDAVEISADVRVEVEKVAGQLHTQFRMVENAMDSDVTASSSGGESCDEMVSYNNPHQQPLSIMKRAAWKWAQERAGVASRWTWLQAQISDLEYRIRQHTEIHRQIRLNKGEVKLSESLGQGVESAQTLNGFHTNSVDGVKDPPECMGATGTCRTRPFIRTNFRKRRLLNTAGLHLVSKKAARPSNIRCGCRLPLACCALCTGRSDPTYPREQPEQLTVQERIALLDPAYHPVLSFPSADVPQSIHLEALMRTPEWQQKMQRAAHKSSQRVIERREREREREREAYDELRSKKLVVDHRKKYQRLKKPGHTLANIQKIKKKLTRGRKPKNHDAESLLRHKRKHKFRRNSSLAHAGYDESCPDELRVDISGSGHPSPAPSPGDERIHSFAVERTEALRRKRENSYDIDNIMIPHSLASSARVEKLQYKEILTPKWRLVDPEPALDSKNGGVRRSSHESDVEDVSDETMMLRHERCEMEERKKFMAYVKNANPGRTRTHRRTDSRAGSSGANTPDPMSPNTPADLLGDGMSPITSPPGTPGGSTAEHEPCTSSSVVASIASHFARRSRTLSQSKLAREEFARSATPDYDDVAPYEPRSFPLSDEAYEKMLKVMPEWYPAPPYMESNPSSVIDQNELTDVDMQDNADPVGESLPGTPSTDTDSAPGEEDPNDPEWTIGEKESAVKR</sequence>
<reference evidence="4 5" key="1">
    <citation type="submission" date="2025-04" db="UniProtKB">
        <authorList>
            <consortium name="RefSeq"/>
        </authorList>
    </citation>
    <scope>IDENTIFICATION</scope>
    <source>
        <tissue evidence="4 5">Whole organism</tissue>
    </source>
</reference>
<dbReference type="RefSeq" id="XP_026288271.1">
    <property type="nucleotide sequence ID" value="XM_026432486.2"/>
</dbReference>
<feature type="region of interest" description="Disordered" evidence="1">
    <location>
        <begin position="993"/>
        <end position="1054"/>
    </location>
</feature>
<dbReference type="GO" id="GO:0035035">
    <property type="term" value="F:histone acetyltransferase binding"/>
    <property type="evidence" value="ECO:0007669"/>
    <property type="project" value="TreeGrafter"/>
</dbReference>
<evidence type="ECO:0000313" key="7">
    <source>
        <dbReference type="RefSeq" id="XP_052121445.1"/>
    </source>
</evidence>
<feature type="region of interest" description="Disordered" evidence="1">
    <location>
        <begin position="858"/>
        <end position="921"/>
    </location>
</feature>
<dbReference type="Pfam" id="PF15275">
    <property type="entry name" value="PEHE"/>
    <property type="match status" value="1"/>
</dbReference>
<feature type="domain" description="PEHE" evidence="2">
    <location>
        <begin position="799"/>
        <end position="953"/>
    </location>
</feature>
<dbReference type="GeneID" id="113213421"/>
<feature type="region of interest" description="Disordered" evidence="1">
    <location>
        <begin position="633"/>
        <end position="656"/>
    </location>
</feature>
<feature type="region of interest" description="Disordered" evidence="1">
    <location>
        <begin position="103"/>
        <end position="123"/>
    </location>
</feature>
<protein>
    <submittedName>
        <fullName evidence="4 5">KAT8 regulatory NSL complex subunit 1 isoform X1</fullName>
    </submittedName>
</protein>
<dbReference type="PANTHER" id="PTHR22443">
    <property type="entry name" value="NON-SPECIFIC LETHAL 1, ISOFORM M"/>
    <property type="match status" value="1"/>
</dbReference>
<dbReference type="KEGG" id="foc:113213421"/>
<accession>A0A6J1T5R3</accession>
<proteinExistence type="predicted"/>
<evidence type="ECO:0000313" key="6">
    <source>
        <dbReference type="RefSeq" id="XP_026288273.1"/>
    </source>
</evidence>
<dbReference type="GO" id="GO:0044545">
    <property type="term" value="C:NSL complex"/>
    <property type="evidence" value="ECO:0007669"/>
    <property type="project" value="TreeGrafter"/>
</dbReference>
<dbReference type="OrthoDB" id="6022640at2759"/>